<protein>
    <recommendedName>
        <fullName evidence="3">Pentacotripeptide-repeat region of PRORP domain-containing protein</fullName>
    </recommendedName>
</protein>
<organism evidence="2">
    <name type="scientific">Pseudo-nitzschia australis</name>
    <dbReference type="NCBI Taxonomy" id="44445"/>
    <lineage>
        <taxon>Eukaryota</taxon>
        <taxon>Sar</taxon>
        <taxon>Stramenopiles</taxon>
        <taxon>Ochrophyta</taxon>
        <taxon>Bacillariophyta</taxon>
        <taxon>Bacillariophyceae</taxon>
        <taxon>Bacillariophycidae</taxon>
        <taxon>Bacillariales</taxon>
        <taxon>Bacillariaceae</taxon>
        <taxon>Pseudo-nitzschia</taxon>
    </lineage>
</organism>
<dbReference type="PANTHER" id="PTHR47942">
    <property type="entry name" value="TETRATRICOPEPTIDE REPEAT (TPR)-LIKE SUPERFAMILY PROTEIN-RELATED"/>
    <property type="match status" value="1"/>
</dbReference>
<dbReference type="AlphaFoldDB" id="A0A7S4EFB3"/>
<dbReference type="InterPro" id="IPR051222">
    <property type="entry name" value="PPR/CCM1_RNA-binding"/>
</dbReference>
<evidence type="ECO:0000313" key="2">
    <source>
        <dbReference type="EMBL" id="CAE0709757.1"/>
    </source>
</evidence>
<dbReference type="Pfam" id="PF01535">
    <property type="entry name" value="PPR"/>
    <property type="match status" value="1"/>
</dbReference>
<evidence type="ECO:0008006" key="3">
    <source>
        <dbReference type="Google" id="ProtNLM"/>
    </source>
</evidence>
<gene>
    <name evidence="2" type="ORF">PAUS00366_LOCUS2477</name>
</gene>
<dbReference type="PANTHER" id="PTHR47942:SF63">
    <property type="entry name" value="PENTATRICOPEPTIDE REPEAT-CONTAINING PROTEIN"/>
    <property type="match status" value="1"/>
</dbReference>
<reference evidence="2" key="1">
    <citation type="submission" date="2021-01" db="EMBL/GenBank/DDBJ databases">
        <authorList>
            <person name="Corre E."/>
            <person name="Pelletier E."/>
            <person name="Niang G."/>
            <person name="Scheremetjew M."/>
            <person name="Finn R."/>
            <person name="Kale V."/>
            <person name="Holt S."/>
            <person name="Cochrane G."/>
            <person name="Meng A."/>
            <person name="Brown T."/>
            <person name="Cohen L."/>
        </authorList>
    </citation>
    <scope>NUCLEOTIDE SEQUENCE</scope>
    <source>
        <strain evidence="2">10249 10 AB</strain>
    </source>
</reference>
<keyword evidence="1" id="KW-0677">Repeat</keyword>
<dbReference type="Gene3D" id="1.25.40.10">
    <property type="entry name" value="Tetratricopeptide repeat domain"/>
    <property type="match status" value="2"/>
</dbReference>
<dbReference type="EMBL" id="HBIX01003248">
    <property type="protein sequence ID" value="CAE0709757.1"/>
    <property type="molecule type" value="Transcribed_RNA"/>
</dbReference>
<dbReference type="InterPro" id="IPR002885">
    <property type="entry name" value="PPR_rpt"/>
</dbReference>
<sequence>MHYFVRAANRYRSWRSWRGTICTNWIATTKEQPVPTLKCDANTKYRCYCNTVPSFTQWIPEIERARPIVGDRSRIIDHARVRSRTAMFYPLRLFSSTSRSRGDEFHERLDSTKSNNVDDGINKMESILLLLKDTQALPLGSMTPDQIIEAEEALECWVSASASLPRRRKQSRANHPDKYKKDYENCFENAKFLLLRLAREQRFHEEHHDISNIDKSHAVDGHKMVRSDLMDGEDGNHDGNSINDWVKKQQIDGNLSSSDDCYFVRPFLLNRVVDCWRIGWRDERLDSTPNDVMGWVEDFDIDNRTITMIINGICLRGDPFEAPLLAQWLLDRRLGQAYEDEDDTSLRPDTIFFTNVIRAWAKSGRIEAPEMADGLLKMMHELYAKSGWMESAPNAFSYAATMEAWSKSQRHPESTKRIEELLEEMKNSSLMQVVPDRVSYQYALNAWANSKSTIGAEKAYHVLQEMITLFEAGNVLVAPNASNFSRVILALARDGNDERVESLLEQLQDLYTKTGDPNLRPTDECWKACIIAKAKTGGVAEAQGMLDELVERALSGNSKMLMPRRSYFVDTLVAWTKIKDQFLAAKRSQSVLDRMMELARQDESYHNLQPDAKSFEKVILAWSRSRHHSAPERIEKLLREMERQVDLGNNAMQTSLAGYTNLMLAWQRSGRKESVNSIQQIFDKLQKRCATSGESHLRPDRYVFGILIDSWARGKNLEKVEFIFGEMMKEWKNGDRHARPDIHIFHKILKAYSEDTQYRAFAVEKCEHYFSLMEELGLPATVQTCGYLIRVMDSNSSGGENNNLHRASVVLDDLLESVRKGTTRLPSNYREYRYFLQTIANSSIPHRNLQAKRILSASSRGSGRIPKELLPPL</sequence>
<dbReference type="InterPro" id="IPR011990">
    <property type="entry name" value="TPR-like_helical_dom_sf"/>
</dbReference>
<proteinExistence type="predicted"/>
<evidence type="ECO:0000256" key="1">
    <source>
        <dbReference type="ARBA" id="ARBA00022737"/>
    </source>
</evidence>
<name>A0A7S4EFB3_9STRA</name>
<accession>A0A7S4EFB3</accession>